<dbReference type="InterPro" id="IPR027417">
    <property type="entry name" value="P-loop_NTPase"/>
</dbReference>
<dbReference type="InterPro" id="IPR000863">
    <property type="entry name" value="Sulfotransferase_dom"/>
</dbReference>
<dbReference type="Proteomes" id="UP000019141">
    <property type="component" value="Unassembled WGS sequence"/>
</dbReference>
<dbReference type="Pfam" id="PF00685">
    <property type="entry name" value="Sulfotransfer_1"/>
    <property type="match status" value="1"/>
</dbReference>
<dbReference type="SUPFAM" id="SSF52540">
    <property type="entry name" value="P-loop containing nucleoside triphosphate hydrolases"/>
    <property type="match status" value="1"/>
</dbReference>
<reference evidence="2 3" key="1">
    <citation type="journal article" date="2014" name="Nature">
        <title>An environmental bacterial taxon with a large and distinct metabolic repertoire.</title>
        <authorList>
            <person name="Wilson M.C."/>
            <person name="Mori T."/>
            <person name="Ruckert C."/>
            <person name="Uria A.R."/>
            <person name="Helf M.J."/>
            <person name="Takada K."/>
            <person name="Gernert C."/>
            <person name="Steffens U.A."/>
            <person name="Heycke N."/>
            <person name="Schmitt S."/>
            <person name="Rinke C."/>
            <person name="Helfrich E.J."/>
            <person name="Brachmann A.O."/>
            <person name="Gurgui C."/>
            <person name="Wakimoto T."/>
            <person name="Kracht M."/>
            <person name="Crusemann M."/>
            <person name="Hentschel U."/>
            <person name="Abe I."/>
            <person name="Matsunaga S."/>
            <person name="Kalinowski J."/>
            <person name="Takeyama H."/>
            <person name="Piel J."/>
        </authorList>
    </citation>
    <scope>NUCLEOTIDE SEQUENCE [LARGE SCALE GENOMIC DNA]</scope>
    <source>
        <strain evidence="3">TSY1</strain>
    </source>
</reference>
<proteinExistence type="predicted"/>
<accession>W4LVG8</accession>
<sequence>MKLFTTALRKANTAQIRLRRWSYQRLAPHASTTPVFIMGCARSGSSVTMDLFAHSLDADVYQQVDRRAFQNHVLRPEAALRELFDKSRAAVAVLKPMHENQHAQRYLDAFPNLKIIWLLRAYGDGVNSCVRRWNTMRGNLQAIAAGKADVGWWGEGLCVHQLDMIRQHYHPEMSEASAYALFWYIRHYFYFHLGLDEIANVRVFRYETLVSEPESGVKDLFEFCGCPYKPAYARILHASSVRKHSHPEIDPEIEALCQDMTLRFDQHLVTL</sequence>
<gene>
    <name evidence="2" type="ORF">ETSY1_05610</name>
</gene>
<organism evidence="2 3">
    <name type="scientific">Entotheonella factor</name>
    <dbReference type="NCBI Taxonomy" id="1429438"/>
    <lineage>
        <taxon>Bacteria</taxon>
        <taxon>Pseudomonadati</taxon>
        <taxon>Nitrospinota/Tectimicrobiota group</taxon>
        <taxon>Candidatus Tectimicrobiota</taxon>
        <taxon>Candidatus Entotheonellia</taxon>
        <taxon>Candidatus Entotheonellales</taxon>
        <taxon>Candidatus Entotheonellaceae</taxon>
        <taxon>Candidatus Entotheonella</taxon>
    </lineage>
</organism>
<protein>
    <recommendedName>
        <fullName evidence="1">Sulfotransferase domain-containing protein</fullName>
    </recommendedName>
</protein>
<evidence type="ECO:0000313" key="2">
    <source>
        <dbReference type="EMBL" id="ETX01890.1"/>
    </source>
</evidence>
<feature type="domain" description="Sulfotransferase" evidence="1">
    <location>
        <begin position="33"/>
        <end position="237"/>
    </location>
</feature>
<dbReference type="AlphaFoldDB" id="W4LVG8"/>
<dbReference type="Gene3D" id="3.40.50.300">
    <property type="entry name" value="P-loop containing nucleotide triphosphate hydrolases"/>
    <property type="match status" value="1"/>
</dbReference>
<evidence type="ECO:0000259" key="1">
    <source>
        <dbReference type="Pfam" id="PF00685"/>
    </source>
</evidence>
<name>W4LVG8_ENTF1</name>
<dbReference type="HOGENOM" id="CLU_088219_0_0_7"/>
<keyword evidence="3" id="KW-1185">Reference proteome</keyword>
<dbReference type="EMBL" id="AZHW01000192">
    <property type="protein sequence ID" value="ETX01890.1"/>
    <property type="molecule type" value="Genomic_DNA"/>
</dbReference>
<dbReference type="GO" id="GO:0008146">
    <property type="term" value="F:sulfotransferase activity"/>
    <property type="evidence" value="ECO:0007669"/>
    <property type="project" value="InterPro"/>
</dbReference>
<evidence type="ECO:0000313" key="3">
    <source>
        <dbReference type="Proteomes" id="UP000019141"/>
    </source>
</evidence>
<comment type="caution">
    <text evidence="2">The sequence shown here is derived from an EMBL/GenBank/DDBJ whole genome shotgun (WGS) entry which is preliminary data.</text>
</comment>